<dbReference type="NCBIfam" id="NF007557">
    <property type="entry name" value="PRK10178.1"/>
    <property type="match status" value="1"/>
</dbReference>
<dbReference type="GO" id="GO:0008237">
    <property type="term" value="F:metallopeptidase activity"/>
    <property type="evidence" value="ECO:0007669"/>
    <property type="project" value="UniProtKB-KW"/>
</dbReference>
<evidence type="ECO:0000256" key="7">
    <source>
        <dbReference type="ARBA" id="ARBA00023049"/>
    </source>
</evidence>
<dbReference type="RefSeq" id="WP_078003136.1">
    <property type="nucleotide sequence ID" value="NZ_MRUL01000008.1"/>
</dbReference>
<evidence type="ECO:0000256" key="8">
    <source>
        <dbReference type="ARBA" id="ARBA00023316"/>
    </source>
</evidence>
<dbReference type="GO" id="GO:0160237">
    <property type="term" value="F:D-Ala-D-Ala dipeptidase activity"/>
    <property type="evidence" value="ECO:0007669"/>
    <property type="project" value="UniProtKB-EC"/>
</dbReference>
<keyword evidence="8 10" id="KW-0961">Cell wall biogenesis/degradation</keyword>
<keyword evidence="2 9" id="KW-0645">Protease</keyword>
<feature type="site" description="Transition state stabilizer" evidence="9">
    <location>
        <position position="71"/>
    </location>
</feature>
<evidence type="ECO:0000256" key="4">
    <source>
        <dbReference type="ARBA" id="ARBA00022801"/>
    </source>
</evidence>
<evidence type="ECO:0000256" key="2">
    <source>
        <dbReference type="ARBA" id="ARBA00022670"/>
    </source>
</evidence>
<keyword evidence="11" id="KW-0812">Transmembrane</keyword>
<keyword evidence="11" id="KW-1133">Transmembrane helix</keyword>
<feature type="binding site" evidence="9">
    <location>
        <position position="165"/>
    </location>
    <ligand>
        <name>Zn(2+)</name>
        <dbReference type="ChEBI" id="CHEBI:29105"/>
        <note>catalytic</note>
    </ligand>
</feature>
<dbReference type="GO" id="GO:0006508">
    <property type="term" value="P:proteolysis"/>
    <property type="evidence" value="ECO:0007669"/>
    <property type="project" value="UniProtKB-KW"/>
</dbReference>
<evidence type="ECO:0000313" key="12">
    <source>
        <dbReference type="EMBL" id="OON39572.1"/>
    </source>
</evidence>
<dbReference type="CDD" id="cd14840">
    <property type="entry name" value="D-Ala-D-Ala_dipeptidase_Aad"/>
    <property type="match status" value="1"/>
</dbReference>
<dbReference type="HAMAP" id="MF_01924">
    <property type="entry name" value="A_A_dipeptidase"/>
    <property type="match status" value="1"/>
</dbReference>
<name>A0A1S8YKV4_9GAMM</name>
<comment type="similarity">
    <text evidence="9 10">Belongs to the peptidase M15D family.</text>
</comment>
<gene>
    <name evidence="9" type="primary">ddpX</name>
    <name evidence="12" type="ORF">BTJ39_13015</name>
</gene>
<evidence type="ECO:0000256" key="5">
    <source>
        <dbReference type="ARBA" id="ARBA00022833"/>
    </source>
</evidence>
<dbReference type="Pfam" id="PF01427">
    <property type="entry name" value="Peptidase_M15"/>
    <property type="match status" value="1"/>
</dbReference>
<feature type="binding site" evidence="9">
    <location>
        <position position="98"/>
    </location>
    <ligand>
        <name>Zn(2+)</name>
        <dbReference type="ChEBI" id="CHEBI:29105"/>
        <note>catalytic</note>
    </ligand>
</feature>
<keyword evidence="11" id="KW-0472">Membrane</keyword>
<dbReference type="OrthoDB" id="9801430at2"/>
<evidence type="ECO:0000256" key="6">
    <source>
        <dbReference type="ARBA" id="ARBA00022997"/>
    </source>
</evidence>
<evidence type="ECO:0000313" key="13">
    <source>
        <dbReference type="Proteomes" id="UP000190667"/>
    </source>
</evidence>
<dbReference type="GO" id="GO:0008270">
    <property type="term" value="F:zinc ion binding"/>
    <property type="evidence" value="ECO:0007669"/>
    <property type="project" value="UniProtKB-UniRule"/>
</dbReference>
<evidence type="ECO:0000256" key="3">
    <source>
        <dbReference type="ARBA" id="ARBA00022723"/>
    </source>
</evidence>
<dbReference type="SUPFAM" id="SSF55166">
    <property type="entry name" value="Hedgehog/DD-peptidase"/>
    <property type="match status" value="1"/>
</dbReference>
<comment type="catalytic activity">
    <reaction evidence="1 9 10">
        <text>D-alanyl-D-alanine + H2O = 2 D-alanine</text>
        <dbReference type="Rhea" id="RHEA:20661"/>
        <dbReference type="ChEBI" id="CHEBI:15377"/>
        <dbReference type="ChEBI" id="CHEBI:57416"/>
        <dbReference type="ChEBI" id="CHEBI:57822"/>
        <dbReference type="EC" id="3.4.13.22"/>
    </reaction>
</comment>
<dbReference type="PANTHER" id="PTHR43126:SF1">
    <property type="entry name" value="D-ALANYL-D-ALANINE DIPEPTIDASE"/>
    <property type="match status" value="1"/>
</dbReference>
<dbReference type="PANTHER" id="PTHR43126">
    <property type="entry name" value="D-ALANYL-D-ALANINE DIPEPTIDASE"/>
    <property type="match status" value="1"/>
</dbReference>
<comment type="caution">
    <text evidence="12">The sequence shown here is derived from an EMBL/GenBank/DDBJ whole genome shotgun (WGS) entry which is preliminary data.</text>
</comment>
<dbReference type="PIRSF" id="PIRSF026671">
    <property type="entry name" value="AA_dipeptidase"/>
    <property type="match status" value="1"/>
</dbReference>
<dbReference type="Gene3D" id="3.30.1380.10">
    <property type="match status" value="1"/>
</dbReference>
<dbReference type="EC" id="3.4.13.22" evidence="9 10"/>
<keyword evidence="6 9" id="KW-0224">Dipeptidase</keyword>
<comment type="function">
    <text evidence="9 10">Catalyzes hydrolysis of the D-alanyl-D-alanine dipeptide.</text>
</comment>
<keyword evidence="7 9" id="KW-0482">Metalloprotease</keyword>
<feature type="binding site" evidence="9">
    <location>
        <position position="105"/>
    </location>
    <ligand>
        <name>Zn(2+)</name>
        <dbReference type="ChEBI" id="CHEBI:29105"/>
        <note>catalytic</note>
    </ligand>
</feature>
<evidence type="ECO:0000256" key="11">
    <source>
        <dbReference type="SAM" id="Phobius"/>
    </source>
</evidence>
<proteinExistence type="inferred from homology"/>
<dbReference type="Proteomes" id="UP000190667">
    <property type="component" value="Unassembled WGS sequence"/>
</dbReference>
<accession>A0A1S8YKV4</accession>
<feature type="transmembrane region" description="Helical" evidence="11">
    <location>
        <begin position="145"/>
        <end position="166"/>
    </location>
</feature>
<keyword evidence="3 9" id="KW-0479">Metal-binding</keyword>
<comment type="cofactor">
    <cofactor evidence="9">
        <name>Zn(2+)</name>
        <dbReference type="ChEBI" id="CHEBI:29105"/>
    </cofactor>
    <text evidence="9">Binds 1 zinc ion per subunit.</text>
</comment>
<keyword evidence="13" id="KW-1185">Reference proteome</keyword>
<dbReference type="AlphaFoldDB" id="A0A1S8YKV4"/>
<dbReference type="STRING" id="1926881.BTJ39_13015"/>
<organism evidence="12 13">
    <name type="scientific">Izhakiella australiensis</name>
    <dbReference type="NCBI Taxonomy" id="1926881"/>
    <lineage>
        <taxon>Bacteria</taxon>
        <taxon>Pseudomonadati</taxon>
        <taxon>Pseudomonadota</taxon>
        <taxon>Gammaproteobacteria</taxon>
        <taxon>Enterobacterales</taxon>
        <taxon>Erwiniaceae</taxon>
        <taxon>Izhakiella</taxon>
    </lineage>
</organism>
<evidence type="ECO:0000256" key="9">
    <source>
        <dbReference type="HAMAP-Rule" id="MF_01924"/>
    </source>
</evidence>
<reference evidence="12 13" key="1">
    <citation type="submission" date="2016-12" db="EMBL/GenBank/DDBJ databases">
        <title>Izhakiella australiana sp. nov. of genus Izhakiella isolated from Australian desert.</title>
        <authorList>
            <person name="Ji M."/>
        </authorList>
    </citation>
    <scope>NUCLEOTIDE SEQUENCE [LARGE SCALE GENOMIC DNA]</scope>
    <source>
        <strain evidence="12 13">D4N98</strain>
    </source>
</reference>
<dbReference type="InterPro" id="IPR009045">
    <property type="entry name" value="Zn_M74/Hedgehog-like"/>
</dbReference>
<dbReference type="InterPro" id="IPR000755">
    <property type="entry name" value="A_A_dipeptidase"/>
</dbReference>
<protein>
    <recommendedName>
        <fullName evidence="9 10">D-alanyl-D-alanine dipeptidase</fullName>
        <shortName evidence="9 10">D-Ala-D-Ala dipeptidase</shortName>
        <ecNumber evidence="9 10">3.4.13.22</ecNumber>
    </recommendedName>
</protein>
<keyword evidence="5 9" id="KW-0862">Zinc</keyword>
<evidence type="ECO:0000256" key="10">
    <source>
        <dbReference type="PIRNR" id="PIRNR026671"/>
    </source>
</evidence>
<keyword evidence="4 9" id="KW-0378">Hydrolase</keyword>
<dbReference type="GO" id="GO:0071555">
    <property type="term" value="P:cell wall organization"/>
    <property type="evidence" value="ECO:0007669"/>
    <property type="project" value="UniProtKB-KW"/>
</dbReference>
<feature type="active site" description="Proton donor/acceptor" evidence="9">
    <location>
        <position position="162"/>
    </location>
</feature>
<sequence length="188" mass="20938">MSHQTQLVDISQRVPGARIELKYASDDNITGKPIYRHPRALLHADAAEKLARSAAIARLAGFTLLIYDAYRPTQAQAHLWHACPDPQFVVPVEIGSNHSRGTAVDLTLLDESGEALEMGAGFDDMRAISHSYNPDVPVAAQRNRLLLNAIMFGAGFVGMATEWWHFELPNARDYPLLDDHFDCYPLTR</sequence>
<dbReference type="EMBL" id="MRUL01000008">
    <property type="protein sequence ID" value="OON39572.1"/>
    <property type="molecule type" value="Genomic_DNA"/>
</dbReference>
<evidence type="ECO:0000256" key="1">
    <source>
        <dbReference type="ARBA" id="ARBA00001362"/>
    </source>
</evidence>